<protein>
    <recommendedName>
        <fullName evidence="5">SAF domain-containing protein</fullName>
    </recommendedName>
</protein>
<accession>A0A916VWS1</accession>
<dbReference type="InterPro" id="IPR017585">
    <property type="entry name" value="SAF_FlgA"/>
</dbReference>
<proteinExistence type="predicted"/>
<name>A0A916VWS1_9HYPH</name>
<keyword evidence="7" id="KW-1185">Reference proteome</keyword>
<evidence type="ECO:0000256" key="1">
    <source>
        <dbReference type="ARBA" id="ARBA00004418"/>
    </source>
</evidence>
<evidence type="ECO:0000256" key="2">
    <source>
        <dbReference type="ARBA" id="ARBA00022729"/>
    </source>
</evidence>
<dbReference type="PANTHER" id="PTHR36307:SF1">
    <property type="entry name" value="FLAGELLA BASAL BODY P-RING FORMATION PROTEIN FLGA"/>
    <property type="match status" value="1"/>
</dbReference>
<organism evidence="6 7">
    <name type="scientific">Pelagibacterium lentulum</name>
    <dbReference type="NCBI Taxonomy" id="2029865"/>
    <lineage>
        <taxon>Bacteria</taxon>
        <taxon>Pseudomonadati</taxon>
        <taxon>Pseudomonadota</taxon>
        <taxon>Alphaproteobacteria</taxon>
        <taxon>Hyphomicrobiales</taxon>
        <taxon>Devosiaceae</taxon>
        <taxon>Pelagibacterium</taxon>
    </lineage>
</organism>
<evidence type="ECO:0000256" key="3">
    <source>
        <dbReference type="ARBA" id="ARBA00022764"/>
    </source>
</evidence>
<dbReference type="NCBIfam" id="TIGR03170">
    <property type="entry name" value="flgA_cterm"/>
    <property type="match status" value="1"/>
</dbReference>
<dbReference type="PANTHER" id="PTHR36307">
    <property type="entry name" value="FLAGELLA BASAL BODY P-RING FORMATION PROTEIN FLGA"/>
    <property type="match status" value="1"/>
</dbReference>
<dbReference type="GO" id="GO:0044780">
    <property type="term" value="P:bacterial-type flagellum assembly"/>
    <property type="evidence" value="ECO:0007669"/>
    <property type="project" value="InterPro"/>
</dbReference>
<comment type="subcellular location">
    <subcellularLocation>
        <location evidence="1">Periplasm</location>
    </subcellularLocation>
</comment>
<dbReference type="CDD" id="cd11614">
    <property type="entry name" value="SAF_CpaB_FlgA_like"/>
    <property type="match status" value="1"/>
</dbReference>
<reference evidence="6 7" key="1">
    <citation type="journal article" date="2014" name="Int. J. Syst. Evol. Microbiol.">
        <title>Complete genome sequence of Corynebacterium casei LMG S-19264T (=DSM 44701T), isolated from a smear-ripened cheese.</title>
        <authorList>
            <consortium name="US DOE Joint Genome Institute (JGI-PGF)"/>
            <person name="Walter F."/>
            <person name="Albersmeier A."/>
            <person name="Kalinowski J."/>
            <person name="Ruckert C."/>
        </authorList>
    </citation>
    <scope>NUCLEOTIDE SEQUENCE [LARGE SCALE GENOMIC DNA]</scope>
    <source>
        <strain evidence="6 7">CGMCC 1.15896</strain>
    </source>
</reference>
<dbReference type="InterPro" id="IPR039246">
    <property type="entry name" value="Flagellar_FlgA"/>
</dbReference>
<comment type="caution">
    <text evidence="6">The sequence shown here is derived from an EMBL/GenBank/DDBJ whole genome shotgun (WGS) entry which is preliminary data.</text>
</comment>
<dbReference type="InterPro" id="IPR013974">
    <property type="entry name" value="SAF"/>
</dbReference>
<feature type="chain" id="PRO_5038139073" description="SAF domain-containing protein" evidence="4">
    <location>
        <begin position="27"/>
        <end position="320"/>
    </location>
</feature>
<dbReference type="Proteomes" id="UP000596977">
    <property type="component" value="Unassembled WGS sequence"/>
</dbReference>
<gene>
    <name evidence="6" type="ORF">GCM10011499_16950</name>
</gene>
<evidence type="ECO:0000313" key="7">
    <source>
        <dbReference type="Proteomes" id="UP000596977"/>
    </source>
</evidence>
<sequence length="320" mass="33859">MTMSISLFKKAATTLMLSLAVSSAQAAPQLRGDVIVNSAIVTIGDIFDNAGLMAETPVFRAPAPGTAGVLDLDTIVQAVQGAGLNDFDATGIDRVRIARAGVPVDMPLIADIIADDLKARGILNATMDMQLALDRPLPEIMAGDLDNPASLVILRYLPGSSTFSARFQIAGLDTPLDVSGQIQFMVETPHLSRSLPAGTILGANDFEMRKVPLTYAENTGIVAIEDLVGKQLQRQIRQGVMIRPNDIAAPELISRNEHVTIIYRQGALTLTTRGQALNAASMSQPVNVLNPMTKKVLQGTAIENGVVLVTGGNQQVAGLE</sequence>
<dbReference type="Gene3D" id="3.90.1210.10">
    <property type="entry name" value="Antifreeze-like/N-acetylneuraminic acid synthase C-terminal domain"/>
    <property type="match status" value="1"/>
</dbReference>
<feature type="domain" description="SAF" evidence="5">
    <location>
        <begin position="186"/>
        <end position="248"/>
    </location>
</feature>
<keyword evidence="3" id="KW-0574">Periplasm</keyword>
<keyword evidence="2 4" id="KW-0732">Signal</keyword>
<evidence type="ECO:0000313" key="6">
    <source>
        <dbReference type="EMBL" id="GGA47729.1"/>
    </source>
</evidence>
<evidence type="ECO:0000259" key="5">
    <source>
        <dbReference type="SMART" id="SM00858"/>
    </source>
</evidence>
<dbReference type="OrthoDB" id="5323072at2"/>
<dbReference type="AlphaFoldDB" id="A0A916VWS1"/>
<evidence type="ECO:0000256" key="4">
    <source>
        <dbReference type="SAM" id="SignalP"/>
    </source>
</evidence>
<dbReference type="Pfam" id="PF13144">
    <property type="entry name" value="ChapFlgA"/>
    <property type="match status" value="1"/>
</dbReference>
<dbReference type="GO" id="GO:0042597">
    <property type="term" value="C:periplasmic space"/>
    <property type="evidence" value="ECO:0007669"/>
    <property type="project" value="UniProtKB-SubCell"/>
</dbReference>
<dbReference type="SMART" id="SM00858">
    <property type="entry name" value="SAF"/>
    <property type="match status" value="1"/>
</dbReference>
<dbReference type="Gene3D" id="2.30.30.760">
    <property type="match status" value="1"/>
</dbReference>
<feature type="signal peptide" evidence="4">
    <location>
        <begin position="1"/>
        <end position="26"/>
    </location>
</feature>
<dbReference type="EMBL" id="BMKB01000002">
    <property type="protein sequence ID" value="GGA47729.1"/>
    <property type="molecule type" value="Genomic_DNA"/>
</dbReference>